<dbReference type="InterPro" id="IPR030678">
    <property type="entry name" value="Peptide/Ni-bd"/>
</dbReference>
<dbReference type="EMBL" id="JACRTJ010000011">
    <property type="protein sequence ID" value="MBC8598486.1"/>
    <property type="molecule type" value="Genomic_DNA"/>
</dbReference>
<evidence type="ECO:0000313" key="8">
    <source>
        <dbReference type="EMBL" id="MBC8598486.1"/>
    </source>
</evidence>
<dbReference type="Pfam" id="PF00496">
    <property type="entry name" value="SBP_bac_5"/>
    <property type="match status" value="1"/>
</dbReference>
<feature type="domain" description="Solute-binding protein family 5" evidence="7">
    <location>
        <begin position="109"/>
        <end position="518"/>
    </location>
</feature>
<keyword evidence="9" id="KW-1185">Reference proteome</keyword>
<feature type="chain" id="PRO_5046108010" description="Solute-binding protein family 5 domain-containing protein" evidence="6">
    <location>
        <begin position="21"/>
        <end position="605"/>
    </location>
</feature>
<evidence type="ECO:0000259" key="7">
    <source>
        <dbReference type="Pfam" id="PF00496"/>
    </source>
</evidence>
<dbReference type="Gene3D" id="3.40.190.10">
    <property type="entry name" value="Periplasmic binding protein-like II"/>
    <property type="match status" value="1"/>
</dbReference>
<dbReference type="PROSITE" id="PS51257">
    <property type="entry name" value="PROKAR_LIPOPROTEIN"/>
    <property type="match status" value="1"/>
</dbReference>
<dbReference type="Proteomes" id="UP000647491">
    <property type="component" value="Unassembled WGS sequence"/>
</dbReference>
<keyword evidence="4 6" id="KW-0732">Signal</keyword>
<dbReference type="PANTHER" id="PTHR30290">
    <property type="entry name" value="PERIPLASMIC BINDING COMPONENT OF ABC TRANSPORTER"/>
    <property type="match status" value="1"/>
</dbReference>
<sequence length="605" mass="67360">MKKRVLAAMMACAMAAGLLSGCSSEPKNPGDSNEPVTTAAAGTSGESQAGEIASAEESGLKIFHDYMTTDVDTINPHIYTMSVSGDVIARTSLQLYRQYPNAEGTSFEYLPELAEKEPEQTDEEGKVWHIKIRENAKWENGDAIDVDDVIYSFKMCLDPIMVNSRASQLASDYITITKASDYSLQGNAGTVAWEDVGIKKADDYTLELQLDAPVTAEDIKSHFNYVWTCLVHEPTYEACMSEDRSTNTYGSTREKYMSCGAFILDQWIAGSQFDMKKNPDFVLGDKIKLDGYNYKIVGDRNTALELYLNGELDAVSLSPESIEQYIDDPSIKKAPATSIQTLTINHGNTNNNGILGNLNFRKALFYAVDRESIAKMTNGIPANYLVASKCLGLDGKTYRDMEESQALLEPNLGYDPAKAKEYYEKALEECGLTSLTLTLQYNETSANNKAASEFLHKSLPEVFGDSFTLELMAGSTSVLNSYIKGWKEGDPNSFELQWRGWNTSTPAPWNGLKVYSSMYSNKNEPYYNDEFDALWEKANYDIEAKLDPAYRMDLTRQMEKIVLDEVAACPVYEAPSYNLISSKIHLVCDEYIPGYGFGYILSTKD</sequence>
<dbReference type="InterPro" id="IPR000914">
    <property type="entry name" value="SBP_5_dom"/>
</dbReference>
<comment type="caution">
    <text evidence="8">The sequence shown here is derived from an EMBL/GenBank/DDBJ whole genome shotgun (WGS) entry which is preliminary data.</text>
</comment>
<dbReference type="Gene3D" id="3.90.76.10">
    <property type="entry name" value="Dipeptide-binding Protein, Domain 1"/>
    <property type="match status" value="1"/>
</dbReference>
<feature type="signal peptide" evidence="6">
    <location>
        <begin position="1"/>
        <end position="20"/>
    </location>
</feature>
<dbReference type="Gene3D" id="3.10.105.10">
    <property type="entry name" value="Dipeptide-binding Protein, Domain 3"/>
    <property type="match status" value="1"/>
</dbReference>
<gene>
    <name evidence="8" type="ORF">H8708_04445</name>
</gene>
<evidence type="ECO:0000256" key="3">
    <source>
        <dbReference type="ARBA" id="ARBA00022448"/>
    </source>
</evidence>
<feature type="compositionally biased region" description="Polar residues" evidence="5">
    <location>
        <begin position="23"/>
        <end position="47"/>
    </location>
</feature>
<feature type="region of interest" description="Disordered" evidence="5">
    <location>
        <begin position="23"/>
        <end position="53"/>
    </location>
</feature>
<organism evidence="8 9">
    <name type="scientific">Enterocloster hominis</name>
    <name type="common">ex Liu et al. 2021</name>
    <dbReference type="NCBI Taxonomy" id="2763663"/>
    <lineage>
        <taxon>Bacteria</taxon>
        <taxon>Bacillati</taxon>
        <taxon>Bacillota</taxon>
        <taxon>Clostridia</taxon>
        <taxon>Lachnospirales</taxon>
        <taxon>Lachnospiraceae</taxon>
        <taxon>Enterocloster</taxon>
    </lineage>
</organism>
<evidence type="ECO:0000256" key="6">
    <source>
        <dbReference type="SAM" id="SignalP"/>
    </source>
</evidence>
<dbReference type="PANTHER" id="PTHR30290:SF10">
    <property type="entry name" value="PERIPLASMIC OLIGOPEPTIDE-BINDING PROTEIN-RELATED"/>
    <property type="match status" value="1"/>
</dbReference>
<accession>A0ABR7NQV2</accession>
<evidence type="ECO:0000256" key="2">
    <source>
        <dbReference type="ARBA" id="ARBA00005695"/>
    </source>
</evidence>
<name>A0ABR7NQV2_9FIRM</name>
<evidence type="ECO:0000256" key="4">
    <source>
        <dbReference type="ARBA" id="ARBA00022729"/>
    </source>
</evidence>
<comment type="similarity">
    <text evidence="2">Belongs to the bacterial solute-binding protein 5 family.</text>
</comment>
<dbReference type="InterPro" id="IPR039424">
    <property type="entry name" value="SBP_5"/>
</dbReference>
<proteinExistence type="inferred from homology"/>
<dbReference type="RefSeq" id="WP_262427094.1">
    <property type="nucleotide sequence ID" value="NZ_JACRTJ010000011.1"/>
</dbReference>
<evidence type="ECO:0000256" key="5">
    <source>
        <dbReference type="SAM" id="MobiDB-lite"/>
    </source>
</evidence>
<dbReference type="SUPFAM" id="SSF53850">
    <property type="entry name" value="Periplasmic binding protein-like II"/>
    <property type="match status" value="1"/>
</dbReference>
<reference evidence="8 9" key="1">
    <citation type="submission" date="2020-08" db="EMBL/GenBank/DDBJ databases">
        <title>Genome public.</title>
        <authorList>
            <person name="Liu C."/>
            <person name="Sun Q."/>
        </authorList>
    </citation>
    <scope>NUCLEOTIDE SEQUENCE [LARGE SCALE GENOMIC DNA]</scope>
    <source>
        <strain evidence="8 9">BX10</strain>
    </source>
</reference>
<keyword evidence="3" id="KW-0813">Transport</keyword>
<evidence type="ECO:0000256" key="1">
    <source>
        <dbReference type="ARBA" id="ARBA00004196"/>
    </source>
</evidence>
<dbReference type="PIRSF" id="PIRSF002741">
    <property type="entry name" value="MppA"/>
    <property type="match status" value="1"/>
</dbReference>
<evidence type="ECO:0000313" key="9">
    <source>
        <dbReference type="Proteomes" id="UP000647491"/>
    </source>
</evidence>
<protein>
    <recommendedName>
        <fullName evidence="7">Solute-binding protein family 5 domain-containing protein</fullName>
    </recommendedName>
</protein>
<comment type="subcellular location">
    <subcellularLocation>
        <location evidence="1">Cell envelope</location>
    </subcellularLocation>
</comment>